<dbReference type="RefSeq" id="WP_317563251.1">
    <property type="nucleotide sequence ID" value="NZ_JAWLJX010000001.1"/>
</dbReference>
<sequence>MTRILLAPDKFKGSLSAAEVARALADGLVSVDPSLETVCLPVADGGDGTVDAAVTAGWDRVAVTCSGPTGEPVDTSYARRGDTAVVELASAVGLELLPGGHSDALGASTFGLGTVIAHALGSGVGSVSGARRIVVGLGGSASTDGGAGMLTALGARILDADGNDVARGGGALRGAVQLDVTGLWPPVRNAVFELACDVDNPLLGRTGAAAVYGPQKGAGPQELMYLEHAMRQWAHLVRNAIGRDASGIAGTGAAGGTAFGAIAVLGAVAKPGIDTVLELIDFAGALAGADLVVTGEGSLDEQSLYGKAPIGVAHAAREAGVPVITVAGRSVIGLDRLRTHGIVASYALSELEPDPRISMRDAATLLRDVGRNIATTLSPVSEGIS</sequence>
<evidence type="ECO:0000256" key="1">
    <source>
        <dbReference type="ARBA" id="ARBA00006284"/>
    </source>
</evidence>
<dbReference type="Gene3D" id="3.40.50.10350">
    <property type="entry name" value="Glycerate kinase, domain 1"/>
    <property type="match status" value="1"/>
</dbReference>
<evidence type="ECO:0000256" key="3">
    <source>
        <dbReference type="ARBA" id="ARBA00022777"/>
    </source>
</evidence>
<dbReference type="Pfam" id="PF02595">
    <property type="entry name" value="Gly_kinase"/>
    <property type="match status" value="1"/>
</dbReference>
<accession>A0ABU4B8C4</accession>
<dbReference type="PANTHER" id="PTHR21599">
    <property type="entry name" value="GLYCERATE KINASE"/>
    <property type="match status" value="1"/>
</dbReference>
<dbReference type="InterPro" id="IPR036129">
    <property type="entry name" value="Glycerate_kinase_sf"/>
</dbReference>
<dbReference type="GO" id="GO:0008887">
    <property type="term" value="F:glycerate kinase activity"/>
    <property type="evidence" value="ECO:0007669"/>
    <property type="project" value="UniProtKB-EC"/>
</dbReference>
<dbReference type="EC" id="2.7.1.31" evidence="5"/>
<dbReference type="Proteomes" id="UP001185755">
    <property type="component" value="Unassembled WGS sequence"/>
</dbReference>
<proteinExistence type="inferred from homology"/>
<dbReference type="Gene3D" id="3.90.1510.10">
    <property type="entry name" value="Glycerate kinase, domain 2"/>
    <property type="match status" value="1"/>
</dbReference>
<keyword evidence="2 4" id="KW-0808">Transferase</keyword>
<dbReference type="SUPFAM" id="SSF110738">
    <property type="entry name" value="Glycerate kinase I"/>
    <property type="match status" value="1"/>
</dbReference>
<comment type="caution">
    <text evidence="5">The sequence shown here is derived from an EMBL/GenBank/DDBJ whole genome shotgun (WGS) entry which is preliminary data.</text>
</comment>
<evidence type="ECO:0000256" key="4">
    <source>
        <dbReference type="PIRNR" id="PIRNR006078"/>
    </source>
</evidence>
<protein>
    <submittedName>
        <fullName evidence="5">Glycerate kinase</fullName>
        <ecNumber evidence="5">2.7.1.31</ecNumber>
    </submittedName>
</protein>
<evidence type="ECO:0000313" key="6">
    <source>
        <dbReference type="Proteomes" id="UP001185755"/>
    </source>
</evidence>
<reference evidence="5 6" key="1">
    <citation type="submission" date="2023-10" db="EMBL/GenBank/DDBJ databases">
        <title>Development of a sustainable strategy for remediation of hydrocarbon-contaminated territories based on the waste exchange concept.</title>
        <authorList>
            <person name="Krivoruchko A."/>
        </authorList>
    </citation>
    <scope>NUCLEOTIDE SEQUENCE [LARGE SCALE GENOMIC DNA]</scope>
    <source>
        <strain evidence="5 6">IEGM 1323</strain>
    </source>
</reference>
<dbReference type="InterPro" id="IPR018197">
    <property type="entry name" value="Glycerate_kinase_RE-like"/>
</dbReference>
<name>A0ABU4B8C4_9NOCA</name>
<evidence type="ECO:0000313" key="5">
    <source>
        <dbReference type="EMBL" id="MDV6260440.1"/>
    </source>
</evidence>
<dbReference type="PIRSF" id="PIRSF006078">
    <property type="entry name" value="GlxK"/>
    <property type="match status" value="1"/>
</dbReference>
<dbReference type="NCBIfam" id="TIGR00045">
    <property type="entry name" value="glycerate kinase"/>
    <property type="match status" value="1"/>
</dbReference>
<evidence type="ECO:0000256" key="2">
    <source>
        <dbReference type="ARBA" id="ARBA00022679"/>
    </source>
</evidence>
<dbReference type="InterPro" id="IPR018193">
    <property type="entry name" value="Glyc_kinase_flavodox-like_fold"/>
</dbReference>
<keyword evidence="3 4" id="KW-0418">Kinase</keyword>
<gene>
    <name evidence="5" type="ORF">R3P96_03715</name>
</gene>
<organism evidence="5 6">
    <name type="scientific">Rhodococcoides yunnanense</name>
    <dbReference type="NCBI Taxonomy" id="278209"/>
    <lineage>
        <taxon>Bacteria</taxon>
        <taxon>Bacillati</taxon>
        <taxon>Actinomycetota</taxon>
        <taxon>Actinomycetes</taxon>
        <taxon>Mycobacteriales</taxon>
        <taxon>Nocardiaceae</taxon>
        <taxon>Rhodococcoides</taxon>
    </lineage>
</organism>
<dbReference type="EMBL" id="JAWLJX010000001">
    <property type="protein sequence ID" value="MDV6260440.1"/>
    <property type="molecule type" value="Genomic_DNA"/>
</dbReference>
<dbReference type="PANTHER" id="PTHR21599:SF0">
    <property type="entry name" value="GLYCERATE KINASE"/>
    <property type="match status" value="1"/>
</dbReference>
<keyword evidence="6" id="KW-1185">Reference proteome</keyword>
<dbReference type="InterPro" id="IPR004381">
    <property type="entry name" value="Glycerate_kinase"/>
</dbReference>
<comment type="similarity">
    <text evidence="1 4">Belongs to the glycerate kinase type-1 family.</text>
</comment>